<organism evidence="2 3">
    <name type="scientific">Leptotrichia wadei</name>
    <dbReference type="NCBI Taxonomy" id="157687"/>
    <lineage>
        <taxon>Bacteria</taxon>
        <taxon>Fusobacteriati</taxon>
        <taxon>Fusobacteriota</taxon>
        <taxon>Fusobacteriia</taxon>
        <taxon>Fusobacteriales</taxon>
        <taxon>Leptotrichiaceae</taxon>
        <taxon>Leptotrichia</taxon>
    </lineage>
</organism>
<name>A0A510KTN5_9FUSO</name>
<feature type="coiled-coil region" evidence="1">
    <location>
        <begin position="185"/>
        <end position="239"/>
    </location>
</feature>
<dbReference type="EMBL" id="AP019841">
    <property type="protein sequence ID" value="BBM55090.1"/>
    <property type="molecule type" value="Genomic_DNA"/>
</dbReference>
<dbReference type="RefSeq" id="WP_147003804.1">
    <property type="nucleotide sequence ID" value="NZ_AP019841.1"/>
</dbReference>
<sequence length="240" mass="28067">MTKKLLLNEWEELGGENAAKGTLKKLADKYGVPGGTVRRWKSEYLKKNKAANVRNKKRTNSERSNERDIQVKKDILNGIPKEEVMRKNEISNATYYRKEKNIRQLRLEKTEEQLDDILLKVYSDLGDVLKNVEISKRNLVIRMAKEISKDETLDAKRLQIIDKAYVTIKKMGNDLMRTGKMLTAYELLEVDKQLAEEALQQEKLEIEKSKIKKDDEKEIEKENEMIELLKNITKKVEKNE</sequence>
<evidence type="ECO:0000256" key="1">
    <source>
        <dbReference type="SAM" id="Coils"/>
    </source>
</evidence>
<proteinExistence type="predicted"/>
<reference evidence="2 3" key="1">
    <citation type="submission" date="2019-07" db="EMBL/GenBank/DDBJ databases">
        <title>Complete Genome Sequence of Leptotrichia wadei Strain JMUB3936.</title>
        <authorList>
            <person name="Watanabe S."/>
            <person name="Cui L."/>
        </authorList>
    </citation>
    <scope>NUCLEOTIDE SEQUENCE [LARGE SCALE GENOMIC DNA]</scope>
    <source>
        <strain evidence="2 3">JMUB3936</strain>
    </source>
</reference>
<evidence type="ECO:0000313" key="2">
    <source>
        <dbReference type="EMBL" id="BBM55090.1"/>
    </source>
</evidence>
<gene>
    <name evidence="2" type="ORF">JMUB3936_1374</name>
</gene>
<protein>
    <submittedName>
        <fullName evidence="2">Uncharacterized protein</fullName>
    </submittedName>
</protein>
<evidence type="ECO:0000313" key="3">
    <source>
        <dbReference type="Proteomes" id="UP000321944"/>
    </source>
</evidence>
<accession>A0A510KTN5</accession>
<dbReference type="Proteomes" id="UP000321944">
    <property type="component" value="Chromosome"/>
</dbReference>
<keyword evidence="1" id="KW-0175">Coiled coil</keyword>
<dbReference type="AlphaFoldDB" id="A0A510KTN5"/>
<dbReference type="OrthoDB" id="82478at2"/>